<accession>A0A1R4LNA8</accession>
<dbReference type="AlphaFoldDB" id="A0A1R4LNA8"/>
<protein>
    <recommendedName>
        <fullName evidence="4">cysteine desulfurase</fullName>
        <ecNumber evidence="4">2.8.1.7</ecNumber>
    </recommendedName>
    <alternativeName>
        <fullName evidence="11">Nitrogenase metalloclusters biosynthesis protein NifS</fullName>
    </alternativeName>
</protein>
<evidence type="ECO:0000313" key="15">
    <source>
        <dbReference type="EMBL" id="SJN58072.1"/>
    </source>
</evidence>
<dbReference type="InterPro" id="IPR000192">
    <property type="entry name" value="Aminotrans_V_dom"/>
</dbReference>
<gene>
    <name evidence="15" type="primary">iscS_2</name>
    <name evidence="15" type="ORF">VR7878_02639</name>
</gene>
<evidence type="ECO:0000256" key="11">
    <source>
        <dbReference type="ARBA" id="ARBA00031911"/>
    </source>
</evidence>
<dbReference type="EC" id="2.8.1.7" evidence="4"/>
<evidence type="ECO:0000313" key="16">
    <source>
        <dbReference type="Proteomes" id="UP000188276"/>
    </source>
</evidence>
<dbReference type="FunFam" id="3.40.640.10:FF:000084">
    <property type="entry name" value="IscS-like cysteine desulfurase"/>
    <property type="match status" value="1"/>
</dbReference>
<comment type="cofactor">
    <cofactor evidence="1 13">
        <name>pyridoxal 5'-phosphate</name>
        <dbReference type="ChEBI" id="CHEBI:597326"/>
    </cofactor>
</comment>
<evidence type="ECO:0000256" key="4">
    <source>
        <dbReference type="ARBA" id="ARBA00012239"/>
    </source>
</evidence>
<evidence type="ECO:0000259" key="14">
    <source>
        <dbReference type="Pfam" id="PF00266"/>
    </source>
</evidence>
<dbReference type="GO" id="GO:0046872">
    <property type="term" value="F:metal ion binding"/>
    <property type="evidence" value="ECO:0007669"/>
    <property type="project" value="UniProtKB-KW"/>
</dbReference>
<dbReference type="Proteomes" id="UP000188276">
    <property type="component" value="Unassembled WGS sequence"/>
</dbReference>
<evidence type="ECO:0000256" key="2">
    <source>
        <dbReference type="ARBA" id="ARBA00003120"/>
    </source>
</evidence>
<comment type="similarity">
    <text evidence="3">Belongs to the class-V pyridoxal-phosphate-dependent aminotransferase family. NifS/IscS subfamily.</text>
</comment>
<keyword evidence="5 15" id="KW-0808">Transferase</keyword>
<dbReference type="OrthoDB" id="9808002at2"/>
<dbReference type="Gene3D" id="3.90.1150.10">
    <property type="entry name" value="Aspartate Aminotransferase, domain 1"/>
    <property type="match status" value="1"/>
</dbReference>
<comment type="function">
    <text evidence="2">Catalyzes the removal of elemental sulfur atoms from cysteine to produce alanine. Seems to participate in the biosynthesis of the nitrogenase metalloclusters by providing the inorganic sulfur required for the Fe-S core formation.</text>
</comment>
<evidence type="ECO:0000256" key="10">
    <source>
        <dbReference type="ARBA" id="ARBA00023231"/>
    </source>
</evidence>
<dbReference type="EMBL" id="FULE01000034">
    <property type="protein sequence ID" value="SJN58072.1"/>
    <property type="molecule type" value="Genomic_DNA"/>
</dbReference>
<evidence type="ECO:0000256" key="1">
    <source>
        <dbReference type="ARBA" id="ARBA00001933"/>
    </source>
</evidence>
<evidence type="ECO:0000256" key="5">
    <source>
        <dbReference type="ARBA" id="ARBA00022679"/>
    </source>
</evidence>
<dbReference type="InterPro" id="IPR015424">
    <property type="entry name" value="PyrdxlP-dep_Trfase"/>
</dbReference>
<reference evidence="16" key="1">
    <citation type="submission" date="2017-02" db="EMBL/GenBank/DDBJ databases">
        <authorList>
            <person name="Rodrigo-Torres L."/>
            <person name="Arahal R.D."/>
            <person name="Lucena T."/>
        </authorList>
    </citation>
    <scope>NUCLEOTIDE SEQUENCE [LARGE SCALE GENOMIC DNA]</scope>
    <source>
        <strain evidence="16">CECT 7878</strain>
    </source>
</reference>
<dbReference type="InterPro" id="IPR016454">
    <property type="entry name" value="Cysteine_dSase"/>
</dbReference>
<dbReference type="PANTHER" id="PTHR11601">
    <property type="entry name" value="CYSTEINE DESULFURYLASE FAMILY MEMBER"/>
    <property type="match status" value="1"/>
</dbReference>
<evidence type="ECO:0000256" key="3">
    <source>
        <dbReference type="ARBA" id="ARBA00006490"/>
    </source>
</evidence>
<dbReference type="PANTHER" id="PTHR11601:SF34">
    <property type="entry name" value="CYSTEINE DESULFURASE"/>
    <property type="match status" value="1"/>
</dbReference>
<keyword evidence="8" id="KW-0408">Iron</keyword>
<name>A0A1R4LNA8_VIBR1</name>
<dbReference type="InterPro" id="IPR015422">
    <property type="entry name" value="PyrdxlP-dep_Trfase_small"/>
</dbReference>
<dbReference type="PIRSF" id="PIRSF005572">
    <property type="entry name" value="NifS"/>
    <property type="match status" value="1"/>
</dbReference>
<dbReference type="PROSITE" id="PS00595">
    <property type="entry name" value="AA_TRANSFER_CLASS_5"/>
    <property type="match status" value="1"/>
</dbReference>
<dbReference type="SUPFAM" id="SSF53383">
    <property type="entry name" value="PLP-dependent transferases"/>
    <property type="match status" value="1"/>
</dbReference>
<keyword evidence="16" id="KW-1185">Reference proteome</keyword>
<organism evidence="15 16">
    <name type="scientific">Vibrio ruber (strain DSM 16370 / JCM 11486 / BCRC 17186 / CECT 7878 / LMG 23124 / VR1)</name>
    <dbReference type="NCBI Taxonomy" id="1123498"/>
    <lineage>
        <taxon>Bacteria</taxon>
        <taxon>Pseudomonadati</taxon>
        <taxon>Pseudomonadota</taxon>
        <taxon>Gammaproteobacteria</taxon>
        <taxon>Vibrionales</taxon>
        <taxon>Vibrionaceae</taxon>
        <taxon>Vibrio</taxon>
    </lineage>
</organism>
<dbReference type="Pfam" id="PF00266">
    <property type="entry name" value="Aminotran_5"/>
    <property type="match status" value="1"/>
</dbReference>
<dbReference type="InterPro" id="IPR020578">
    <property type="entry name" value="Aminotrans_V_PyrdxlP_BS"/>
</dbReference>
<dbReference type="Gene3D" id="1.10.260.50">
    <property type="match status" value="1"/>
</dbReference>
<keyword evidence="9" id="KW-0411">Iron-sulfur</keyword>
<dbReference type="NCBIfam" id="TIGR03235">
    <property type="entry name" value="DNA_S_dndA"/>
    <property type="match status" value="1"/>
</dbReference>
<sequence>MTVYLDTNATTPVANSVADLVQKYLVEEFGNSGSRTHEFGARAKQAVELARKQVAAVVDLDSSAVTFTSGATESNNIAILGLQSYAEGLQKKHIITTSIEHKAVLEPCQELEARGFDVTYLPCDESGVVSVDSLKNALREDTVLVSIMHINNETGSIQDIQGYCDVLQHHDAFFHVDAAQSFGKYSDALKNERIDMMSVSGHKVYGPKGVGALLCRRRGFKKIPLKPLVFGGGQEKGLRPGTLPVALIAGLGEACRLAAENYDQWAQHCLDIKQDLVAGLEDVGAQINGTHSAPHVLNFSIPGLNSEAAMVALKGIVAVSNGSACTSSSYTPSHVLKGMGLSDERIEGAIRMSWSHMTKEIPLAEVIGRIKQYL</sequence>
<evidence type="ECO:0000256" key="8">
    <source>
        <dbReference type="ARBA" id="ARBA00023004"/>
    </source>
</evidence>
<evidence type="ECO:0000256" key="7">
    <source>
        <dbReference type="ARBA" id="ARBA00022898"/>
    </source>
</evidence>
<dbReference type="GO" id="GO:0051536">
    <property type="term" value="F:iron-sulfur cluster binding"/>
    <property type="evidence" value="ECO:0007669"/>
    <property type="project" value="UniProtKB-KW"/>
</dbReference>
<evidence type="ECO:0000256" key="6">
    <source>
        <dbReference type="ARBA" id="ARBA00022723"/>
    </source>
</evidence>
<dbReference type="GO" id="GO:0031071">
    <property type="term" value="F:cysteine desulfurase activity"/>
    <property type="evidence" value="ECO:0007669"/>
    <property type="project" value="UniProtKB-EC"/>
</dbReference>
<dbReference type="STRING" id="1123498.VR7878_02639"/>
<dbReference type="InterPro" id="IPR015421">
    <property type="entry name" value="PyrdxlP-dep_Trfase_major"/>
</dbReference>
<feature type="domain" description="Aminotransferase class V" evidence="14">
    <location>
        <begin position="3"/>
        <end position="356"/>
    </location>
</feature>
<evidence type="ECO:0000256" key="9">
    <source>
        <dbReference type="ARBA" id="ARBA00023014"/>
    </source>
</evidence>
<dbReference type="RefSeq" id="WP_077336582.1">
    <property type="nucleotide sequence ID" value="NZ_FULE01000034.1"/>
</dbReference>
<keyword evidence="6" id="KW-0479">Metal-binding</keyword>
<proteinExistence type="inferred from homology"/>
<dbReference type="Gene3D" id="3.40.640.10">
    <property type="entry name" value="Type I PLP-dependent aspartate aminotransferase-like (Major domain)"/>
    <property type="match status" value="1"/>
</dbReference>
<evidence type="ECO:0000256" key="13">
    <source>
        <dbReference type="RuleBase" id="RU004504"/>
    </source>
</evidence>
<keyword evidence="10" id="KW-0535">Nitrogen fixation</keyword>
<evidence type="ECO:0000256" key="12">
    <source>
        <dbReference type="ARBA" id="ARBA00050776"/>
    </source>
</evidence>
<keyword evidence="7" id="KW-0663">Pyridoxal phosphate</keyword>
<comment type="catalytic activity">
    <reaction evidence="12">
        <text>(sulfur carrier)-H + L-cysteine = (sulfur carrier)-SH + L-alanine</text>
        <dbReference type="Rhea" id="RHEA:43892"/>
        <dbReference type="Rhea" id="RHEA-COMP:14737"/>
        <dbReference type="Rhea" id="RHEA-COMP:14739"/>
        <dbReference type="ChEBI" id="CHEBI:29917"/>
        <dbReference type="ChEBI" id="CHEBI:35235"/>
        <dbReference type="ChEBI" id="CHEBI:57972"/>
        <dbReference type="ChEBI" id="CHEBI:64428"/>
        <dbReference type="EC" id="2.8.1.7"/>
    </reaction>
</comment>
<dbReference type="InterPro" id="IPR017644">
    <property type="entry name" value="Cysteine_desulfurase_DndA"/>
</dbReference>